<reference evidence="1 2" key="1">
    <citation type="journal article" date="2021" name="Hortic Res">
        <title>High-quality reference genome and annotation aids understanding of berry development for evergreen blueberry (Vaccinium darrowii).</title>
        <authorList>
            <person name="Yu J."/>
            <person name="Hulse-Kemp A.M."/>
            <person name="Babiker E."/>
            <person name="Staton M."/>
        </authorList>
    </citation>
    <scope>NUCLEOTIDE SEQUENCE [LARGE SCALE GENOMIC DNA]</scope>
    <source>
        <strain evidence="2">cv. NJ 8807/NJ 8810</strain>
        <tissue evidence="1">Young leaf</tissue>
    </source>
</reference>
<evidence type="ECO:0000313" key="1">
    <source>
        <dbReference type="EMBL" id="KAH7851061.1"/>
    </source>
</evidence>
<comment type="caution">
    <text evidence="1">The sequence shown here is derived from an EMBL/GenBank/DDBJ whole genome shotgun (WGS) entry which is preliminary data.</text>
</comment>
<accession>A0ACB7YC94</accession>
<dbReference type="Proteomes" id="UP000828048">
    <property type="component" value="Chromosome 8"/>
</dbReference>
<dbReference type="EMBL" id="CM037158">
    <property type="protein sequence ID" value="KAH7851061.1"/>
    <property type="molecule type" value="Genomic_DNA"/>
</dbReference>
<protein>
    <submittedName>
        <fullName evidence="1">Uncharacterized protein</fullName>
    </submittedName>
</protein>
<gene>
    <name evidence="1" type="ORF">Vadar_006846</name>
</gene>
<evidence type="ECO:0000313" key="2">
    <source>
        <dbReference type="Proteomes" id="UP000828048"/>
    </source>
</evidence>
<name>A0ACB7YC94_9ERIC</name>
<organism evidence="1 2">
    <name type="scientific">Vaccinium darrowii</name>
    <dbReference type="NCBI Taxonomy" id="229202"/>
    <lineage>
        <taxon>Eukaryota</taxon>
        <taxon>Viridiplantae</taxon>
        <taxon>Streptophyta</taxon>
        <taxon>Embryophyta</taxon>
        <taxon>Tracheophyta</taxon>
        <taxon>Spermatophyta</taxon>
        <taxon>Magnoliopsida</taxon>
        <taxon>eudicotyledons</taxon>
        <taxon>Gunneridae</taxon>
        <taxon>Pentapetalae</taxon>
        <taxon>asterids</taxon>
        <taxon>Ericales</taxon>
        <taxon>Ericaceae</taxon>
        <taxon>Vaccinioideae</taxon>
        <taxon>Vaccinieae</taxon>
        <taxon>Vaccinium</taxon>
    </lineage>
</organism>
<keyword evidence="2" id="KW-1185">Reference proteome</keyword>
<sequence>METLPRKEEESQMVEDGSCEIGGGGDFLDGEKTVKFLVLKEEEVILLDDESDGGGGEIAGGCLPPPSPSFPKPMEGLHEVGPTPFLKKTFQMVEDPETDEIISWGVSKKSFIVWDQHKFSGTLLNKYFKHNNFSSFIRQLNTYGFKKIDSDRWEFANEEFQGGKQNLLKNIKRRKQNLQNSHQQGPMSDSQQFLCLETELEKLRDDRSKMKTEIVKLKQEQESAESCLAGIKQRIENTECKQQQIFMFLAKAFANPVFLNQFIQFLMHKRELSDGQIMKKRRLVAPESNVEKTNGKGQNQEELATVQSEVSTLFSGSLDDDGSPNGEQKGNATTPHGLQCPESGPENFILWEKLLEDDLICETDDQVQAELADHQSKMALELENLLVTSTEWIGYGRDLETKL</sequence>
<proteinExistence type="predicted"/>